<sequence>MTLLFYSGLSSLRAMTLVVIEITSNEEESQTGKNQWFLELHPDPTSTGTLSFLLVEGVNGNHPSGRDDTDKIFVGHVNAISGDPQILDDEEVNRLTELIPWIDTVATEPGKIRPFVAMPARSGHSVKAQMATTCLEFEITRLEIPGEEERNIRISVHALDRTLVVHISNYAPLSWVPEGVSELHDHHRLLVDYGIDNGSIIELIHLQRGVGAGPPPPPGPEIENAETGGVVSQRIVEIPGRYFQKSTTIAFNAQILNSDTFSHISGLDPPDTPVPASAYEGLGLPFYHLYDEPSRVSGRLSGLESVAQIDGTLEKSLENLPEVGNVGLLDPRGPKSELRVPWEFWELKPETDTEV</sequence>
<name>A0A8H5PBN5_9HYPO</name>
<dbReference type="EMBL" id="JAAOAS010000107">
    <property type="protein sequence ID" value="KAF5593639.1"/>
    <property type="molecule type" value="Genomic_DNA"/>
</dbReference>
<feature type="chain" id="PRO_5034038799" evidence="1">
    <location>
        <begin position="17"/>
        <end position="355"/>
    </location>
</feature>
<organism evidence="2 3">
    <name type="scientific">Fusarium pseudocircinatum</name>
    <dbReference type="NCBI Taxonomy" id="56676"/>
    <lineage>
        <taxon>Eukaryota</taxon>
        <taxon>Fungi</taxon>
        <taxon>Dikarya</taxon>
        <taxon>Ascomycota</taxon>
        <taxon>Pezizomycotina</taxon>
        <taxon>Sordariomycetes</taxon>
        <taxon>Hypocreomycetidae</taxon>
        <taxon>Hypocreales</taxon>
        <taxon>Nectriaceae</taxon>
        <taxon>Fusarium</taxon>
        <taxon>Fusarium fujikuroi species complex</taxon>
    </lineage>
</organism>
<dbReference type="Proteomes" id="UP000546213">
    <property type="component" value="Unassembled WGS sequence"/>
</dbReference>
<evidence type="ECO:0000256" key="1">
    <source>
        <dbReference type="SAM" id="SignalP"/>
    </source>
</evidence>
<proteinExistence type="predicted"/>
<dbReference type="AlphaFoldDB" id="A0A8H5PBN5"/>
<evidence type="ECO:0000313" key="2">
    <source>
        <dbReference type="EMBL" id="KAF5593639.1"/>
    </source>
</evidence>
<keyword evidence="1" id="KW-0732">Signal</keyword>
<keyword evidence="3" id="KW-1185">Reference proteome</keyword>
<evidence type="ECO:0000313" key="3">
    <source>
        <dbReference type="Proteomes" id="UP000546213"/>
    </source>
</evidence>
<accession>A0A8H5PBN5</accession>
<gene>
    <name evidence="2" type="ORF">FPCIR_5200</name>
</gene>
<comment type="caution">
    <text evidence="2">The sequence shown here is derived from an EMBL/GenBank/DDBJ whole genome shotgun (WGS) entry which is preliminary data.</text>
</comment>
<feature type="signal peptide" evidence="1">
    <location>
        <begin position="1"/>
        <end position="16"/>
    </location>
</feature>
<dbReference type="OrthoDB" id="1658288at2759"/>
<protein>
    <submittedName>
        <fullName evidence="2">Integral membrane protein</fullName>
    </submittedName>
</protein>
<reference evidence="2 3" key="1">
    <citation type="submission" date="2020-05" db="EMBL/GenBank/DDBJ databases">
        <title>Identification and distribution of gene clusters putatively required for synthesis of sphingolipid metabolism inhibitors in phylogenetically diverse species of the filamentous fungus Fusarium.</title>
        <authorList>
            <person name="Kim H.-S."/>
            <person name="Busman M."/>
            <person name="Brown D.W."/>
            <person name="Divon H."/>
            <person name="Uhlig S."/>
            <person name="Proctor R.H."/>
        </authorList>
    </citation>
    <scope>NUCLEOTIDE SEQUENCE [LARGE SCALE GENOMIC DNA]</scope>
    <source>
        <strain evidence="2 3">NRRL 36939</strain>
    </source>
</reference>